<name>A0A1E5QLM5_9CYAN</name>
<dbReference type="GO" id="GO:0006420">
    <property type="term" value="P:arginyl-tRNA aminoacylation"/>
    <property type="evidence" value="ECO:0007669"/>
    <property type="project" value="InterPro"/>
</dbReference>
<protein>
    <recommendedName>
        <fullName evidence="4">DALR anticodon binding domain-containing protein</fullName>
    </recommendedName>
</protein>
<dbReference type="EMBL" id="MJGC01000048">
    <property type="protein sequence ID" value="OEJ75575.1"/>
    <property type="molecule type" value="Genomic_DNA"/>
</dbReference>
<feature type="domain" description="DALR anticodon binding" evidence="4">
    <location>
        <begin position="133"/>
        <end position="254"/>
    </location>
</feature>
<dbReference type="AlphaFoldDB" id="A0A1E5QLM5"/>
<dbReference type="SUPFAM" id="SSF47323">
    <property type="entry name" value="Anticodon-binding domain of a subclass of class I aminoacyl-tRNA synthetases"/>
    <property type="match status" value="1"/>
</dbReference>
<dbReference type="OrthoDB" id="9805987at2"/>
<proteinExistence type="predicted"/>
<gene>
    <name evidence="5" type="ORF">BH720_08660</name>
</gene>
<accession>A0A1E5QLM5</accession>
<evidence type="ECO:0000313" key="5">
    <source>
        <dbReference type="EMBL" id="OEJ75575.1"/>
    </source>
</evidence>
<dbReference type="SMART" id="SM00836">
    <property type="entry name" value="DALR_1"/>
    <property type="match status" value="1"/>
</dbReference>
<reference evidence="5" key="1">
    <citation type="submission" date="2016-09" db="EMBL/GenBank/DDBJ databases">
        <title>Draft genome of thermotolerant cyanobacterium Desertifilum sp. strain IPPAS B-1220.</title>
        <authorList>
            <person name="Sinetova M.A."/>
            <person name="Bolakhan K."/>
            <person name="Zayadan B.K."/>
            <person name="Mironov K.S."/>
            <person name="Ustinova V."/>
            <person name="Kupriyanova E.V."/>
            <person name="Sidorov R.A."/>
            <person name="Skrypnik A.N."/>
            <person name="Gogoleva N.E."/>
            <person name="Gogolev Y.V."/>
            <person name="Los D.A."/>
        </authorList>
    </citation>
    <scope>NUCLEOTIDE SEQUENCE [LARGE SCALE GENOMIC DNA]</scope>
    <source>
        <strain evidence="5">IPPAS B-1220</strain>
    </source>
</reference>
<dbReference type="Pfam" id="PF05746">
    <property type="entry name" value="DALR_1"/>
    <property type="match status" value="1"/>
</dbReference>
<sequence length="254" mass="28656">MNLRFETTAIALGLHRQIQTTLSPLFPRDLPIFTLRLVDKTVAFSYSCAIARQVAASLYTSPETVACQMAETLSERSEFEVVLKPEGWLEFDLRDRAVIQWLQARPQNPLAPHPGWLSLHLPPLDAERQFLGQYAHARCCSLLRAGDRISPSSPLPWASVLAHPLERRLVYRILEAHDLLSFPPGKQPERLAIKLLQNLSQETLSFERACLIWGLVKTQNLELARLRLELLSLAQSLLQTLLTPILGIFAPLSL</sequence>
<evidence type="ECO:0000256" key="3">
    <source>
        <dbReference type="ARBA" id="ARBA00022840"/>
    </source>
</evidence>
<keyword evidence="2" id="KW-0547">Nucleotide-binding</keyword>
<comment type="caution">
    <text evidence="5">The sequence shown here is derived from an EMBL/GenBank/DDBJ whole genome shotgun (WGS) entry which is preliminary data.</text>
</comment>
<dbReference type="InterPro" id="IPR008909">
    <property type="entry name" value="DALR_anticod-bd"/>
</dbReference>
<dbReference type="STRING" id="1781255.BH720_08660"/>
<evidence type="ECO:0000256" key="1">
    <source>
        <dbReference type="ARBA" id="ARBA00022598"/>
    </source>
</evidence>
<dbReference type="RefSeq" id="WP_069966788.1">
    <property type="nucleotide sequence ID" value="NZ_CM124774.1"/>
</dbReference>
<keyword evidence="1" id="KW-0436">Ligase</keyword>
<dbReference type="GO" id="GO:0005524">
    <property type="term" value="F:ATP binding"/>
    <property type="evidence" value="ECO:0007669"/>
    <property type="project" value="UniProtKB-KW"/>
</dbReference>
<dbReference type="GO" id="GO:0004814">
    <property type="term" value="F:arginine-tRNA ligase activity"/>
    <property type="evidence" value="ECO:0007669"/>
    <property type="project" value="InterPro"/>
</dbReference>
<organism evidence="5">
    <name type="scientific">Desertifilum tharense IPPAS B-1220</name>
    <dbReference type="NCBI Taxonomy" id="1781255"/>
    <lineage>
        <taxon>Bacteria</taxon>
        <taxon>Bacillati</taxon>
        <taxon>Cyanobacteriota</taxon>
        <taxon>Cyanophyceae</taxon>
        <taxon>Desertifilales</taxon>
        <taxon>Desertifilaceae</taxon>
        <taxon>Desertifilum</taxon>
    </lineage>
</organism>
<dbReference type="InterPro" id="IPR009080">
    <property type="entry name" value="tRNAsynth_Ia_anticodon-bd"/>
</dbReference>
<keyword evidence="3" id="KW-0067">ATP-binding</keyword>
<dbReference type="Gene3D" id="1.10.730.10">
    <property type="entry name" value="Isoleucyl-tRNA Synthetase, Domain 1"/>
    <property type="match status" value="1"/>
</dbReference>
<evidence type="ECO:0000259" key="4">
    <source>
        <dbReference type="SMART" id="SM00836"/>
    </source>
</evidence>
<evidence type="ECO:0000256" key="2">
    <source>
        <dbReference type="ARBA" id="ARBA00022741"/>
    </source>
</evidence>